<dbReference type="PRINTS" id="PR00813">
    <property type="entry name" value="BCTERIALGSPG"/>
</dbReference>
<accession>A0A517R4A1</accession>
<evidence type="ECO:0000256" key="1">
    <source>
        <dbReference type="ARBA" id="ARBA00004167"/>
    </source>
</evidence>
<dbReference type="InterPro" id="IPR000983">
    <property type="entry name" value="Bac_GSPG_pilin"/>
</dbReference>
<keyword evidence="5 6" id="KW-0472">Membrane</keyword>
<dbReference type="AlphaFoldDB" id="A0A517R4A1"/>
<dbReference type="NCBIfam" id="TIGR02532">
    <property type="entry name" value="IV_pilin_GFxxxE"/>
    <property type="match status" value="1"/>
</dbReference>
<dbReference type="PANTHER" id="PTHR30093">
    <property type="entry name" value="GENERAL SECRETION PATHWAY PROTEIN G"/>
    <property type="match status" value="1"/>
</dbReference>
<evidence type="ECO:0000313" key="8">
    <source>
        <dbReference type="Proteomes" id="UP000317318"/>
    </source>
</evidence>
<keyword evidence="8" id="KW-1185">Reference proteome</keyword>
<evidence type="ECO:0000256" key="2">
    <source>
        <dbReference type="ARBA" id="ARBA00022481"/>
    </source>
</evidence>
<evidence type="ECO:0000256" key="3">
    <source>
        <dbReference type="ARBA" id="ARBA00022692"/>
    </source>
</evidence>
<comment type="subcellular location">
    <subcellularLocation>
        <location evidence="1">Membrane</location>
        <topology evidence="1">Single-pass membrane protein</topology>
    </subcellularLocation>
</comment>
<organism evidence="7 8">
    <name type="scientific">Stratiformator vulcanicus</name>
    <dbReference type="NCBI Taxonomy" id="2527980"/>
    <lineage>
        <taxon>Bacteria</taxon>
        <taxon>Pseudomonadati</taxon>
        <taxon>Planctomycetota</taxon>
        <taxon>Planctomycetia</taxon>
        <taxon>Planctomycetales</taxon>
        <taxon>Planctomycetaceae</taxon>
        <taxon>Stratiformator</taxon>
    </lineage>
</organism>
<keyword evidence="2" id="KW-0488">Methylation</keyword>
<gene>
    <name evidence="7" type="primary">xcpT_14</name>
    <name evidence="7" type="ORF">Pan189_30930</name>
</gene>
<evidence type="ECO:0000256" key="4">
    <source>
        <dbReference type="ARBA" id="ARBA00022989"/>
    </source>
</evidence>
<dbReference type="RefSeq" id="WP_145364781.1">
    <property type="nucleotide sequence ID" value="NZ_CP036268.1"/>
</dbReference>
<dbReference type="EMBL" id="CP036268">
    <property type="protein sequence ID" value="QDT38697.1"/>
    <property type="molecule type" value="Genomic_DNA"/>
</dbReference>
<reference evidence="7 8" key="1">
    <citation type="submission" date="2019-02" db="EMBL/GenBank/DDBJ databases">
        <title>Deep-cultivation of Planctomycetes and their phenomic and genomic characterization uncovers novel biology.</title>
        <authorList>
            <person name="Wiegand S."/>
            <person name="Jogler M."/>
            <person name="Boedeker C."/>
            <person name="Pinto D."/>
            <person name="Vollmers J."/>
            <person name="Rivas-Marin E."/>
            <person name="Kohn T."/>
            <person name="Peeters S.H."/>
            <person name="Heuer A."/>
            <person name="Rast P."/>
            <person name="Oberbeckmann S."/>
            <person name="Bunk B."/>
            <person name="Jeske O."/>
            <person name="Meyerdierks A."/>
            <person name="Storesund J.E."/>
            <person name="Kallscheuer N."/>
            <person name="Luecker S."/>
            <person name="Lage O.M."/>
            <person name="Pohl T."/>
            <person name="Merkel B.J."/>
            <person name="Hornburger P."/>
            <person name="Mueller R.-W."/>
            <person name="Bruemmer F."/>
            <person name="Labrenz M."/>
            <person name="Spormann A.M."/>
            <person name="Op den Camp H."/>
            <person name="Overmann J."/>
            <person name="Amann R."/>
            <person name="Jetten M.S.M."/>
            <person name="Mascher T."/>
            <person name="Medema M.H."/>
            <person name="Devos D.P."/>
            <person name="Kaster A.-K."/>
            <person name="Ovreas L."/>
            <person name="Rohde M."/>
            <person name="Galperin M.Y."/>
            <person name="Jogler C."/>
        </authorList>
    </citation>
    <scope>NUCLEOTIDE SEQUENCE [LARGE SCALE GENOMIC DNA]</scope>
    <source>
        <strain evidence="7 8">Pan189</strain>
    </source>
</reference>
<protein>
    <submittedName>
        <fullName evidence="7">Type II secretion system protein G</fullName>
    </submittedName>
</protein>
<keyword evidence="4 6" id="KW-1133">Transmembrane helix</keyword>
<dbReference type="Pfam" id="PF07963">
    <property type="entry name" value="N_methyl"/>
    <property type="match status" value="1"/>
</dbReference>
<keyword evidence="3 6" id="KW-0812">Transmembrane</keyword>
<dbReference type="KEGG" id="svp:Pan189_30930"/>
<dbReference type="GO" id="GO:0015627">
    <property type="term" value="C:type II protein secretion system complex"/>
    <property type="evidence" value="ECO:0007669"/>
    <property type="project" value="InterPro"/>
</dbReference>
<evidence type="ECO:0000256" key="5">
    <source>
        <dbReference type="ARBA" id="ARBA00023136"/>
    </source>
</evidence>
<feature type="transmembrane region" description="Helical" evidence="6">
    <location>
        <begin position="12"/>
        <end position="36"/>
    </location>
</feature>
<dbReference type="SUPFAM" id="SSF54523">
    <property type="entry name" value="Pili subunits"/>
    <property type="match status" value="1"/>
</dbReference>
<dbReference type="GO" id="GO:0015628">
    <property type="term" value="P:protein secretion by the type II secretion system"/>
    <property type="evidence" value="ECO:0007669"/>
    <property type="project" value="InterPro"/>
</dbReference>
<dbReference type="Proteomes" id="UP000317318">
    <property type="component" value="Chromosome"/>
</dbReference>
<dbReference type="InterPro" id="IPR045584">
    <property type="entry name" value="Pilin-like"/>
</dbReference>
<dbReference type="PANTHER" id="PTHR30093:SF44">
    <property type="entry name" value="TYPE II SECRETION SYSTEM CORE PROTEIN G"/>
    <property type="match status" value="1"/>
</dbReference>
<sequence>MRCPNTRRQRRGFTLVEVLIVVVILGILAATVLPSFTDFSGDARESALKQNLQMLRSQIEMYRLEHNGKFPANGSTTESDFIEALTLSSDTNGTTGAIGTKPHGPYIVGSVPANPLNGENSVTIIATSVSAATPDDSTGYIYNPSTGQIKANSTGVDADNVDYDSY</sequence>
<dbReference type="GO" id="GO:0016020">
    <property type="term" value="C:membrane"/>
    <property type="evidence" value="ECO:0007669"/>
    <property type="project" value="UniProtKB-SubCell"/>
</dbReference>
<dbReference type="Gene3D" id="3.30.700.10">
    <property type="entry name" value="Glycoprotein, Type 4 Pilin"/>
    <property type="match status" value="1"/>
</dbReference>
<dbReference type="InterPro" id="IPR012902">
    <property type="entry name" value="N_methyl_site"/>
</dbReference>
<name>A0A517R4A1_9PLAN</name>
<proteinExistence type="predicted"/>
<dbReference type="OrthoDB" id="214451at2"/>
<dbReference type="PROSITE" id="PS00409">
    <property type="entry name" value="PROKAR_NTER_METHYL"/>
    <property type="match status" value="1"/>
</dbReference>
<evidence type="ECO:0000256" key="6">
    <source>
        <dbReference type="SAM" id="Phobius"/>
    </source>
</evidence>
<evidence type="ECO:0000313" key="7">
    <source>
        <dbReference type="EMBL" id="QDT38697.1"/>
    </source>
</evidence>